<keyword evidence="1" id="KW-0489">Methyltransferase</keyword>
<dbReference type="Proteomes" id="UP000037432">
    <property type="component" value="Unassembled WGS sequence"/>
</dbReference>
<protein>
    <submittedName>
        <fullName evidence="5">ToxA protein</fullName>
    </submittedName>
</protein>
<keyword evidence="3" id="KW-0949">S-adenosyl-L-methionine</keyword>
<dbReference type="AlphaFoldDB" id="A0A0J8BWD6"/>
<evidence type="ECO:0000313" key="5">
    <source>
        <dbReference type="EMBL" id="KMS69835.1"/>
    </source>
</evidence>
<sequence>MSVQQYDEIGEAFEGFKSLPLTRYGEVPSFLGLVGDVRGKSVLDLACGTGFYSREFRRRGATDVLGIDISGEMIAAAQRLEEGDPLGVRYEVGDVAELRPLERRFDIALGVQLLNYAQSIAELESMCRNVHRGLVPGGEFFVLAQSPDYRGGEQALAKYGFLCEPTGEEIETGARFRVTALLDPPISIIGAVPSRELYEASLRAAGFSELTWVPLEVSEAGLGEFGADFWADFLARPPLEMLRCRA</sequence>
<dbReference type="PANTHER" id="PTHR43464:SF19">
    <property type="entry name" value="UBIQUINONE BIOSYNTHESIS O-METHYLTRANSFERASE, MITOCHONDRIAL"/>
    <property type="match status" value="1"/>
</dbReference>
<evidence type="ECO:0000313" key="6">
    <source>
        <dbReference type="Proteomes" id="UP000037432"/>
    </source>
</evidence>
<organism evidence="5 6">
    <name type="scientific">Streptomyces viridochromogenes</name>
    <dbReference type="NCBI Taxonomy" id="1938"/>
    <lineage>
        <taxon>Bacteria</taxon>
        <taxon>Bacillati</taxon>
        <taxon>Actinomycetota</taxon>
        <taxon>Actinomycetes</taxon>
        <taxon>Kitasatosporales</taxon>
        <taxon>Streptomycetaceae</taxon>
        <taxon>Streptomyces</taxon>
    </lineage>
</organism>
<keyword evidence="2" id="KW-0808">Transferase</keyword>
<dbReference type="EMBL" id="LFNT01000054">
    <property type="protein sequence ID" value="KMS69835.1"/>
    <property type="molecule type" value="Genomic_DNA"/>
</dbReference>
<evidence type="ECO:0000259" key="4">
    <source>
        <dbReference type="Pfam" id="PF13649"/>
    </source>
</evidence>
<evidence type="ECO:0000256" key="1">
    <source>
        <dbReference type="ARBA" id="ARBA00022603"/>
    </source>
</evidence>
<dbReference type="InterPro" id="IPR041698">
    <property type="entry name" value="Methyltransf_25"/>
</dbReference>
<dbReference type="PANTHER" id="PTHR43464">
    <property type="entry name" value="METHYLTRANSFERASE"/>
    <property type="match status" value="1"/>
</dbReference>
<proteinExistence type="predicted"/>
<name>A0A0J8BWD6_STRVR</name>
<dbReference type="Pfam" id="PF13649">
    <property type="entry name" value="Methyltransf_25"/>
    <property type="match status" value="1"/>
</dbReference>
<dbReference type="SUPFAM" id="SSF53335">
    <property type="entry name" value="S-adenosyl-L-methionine-dependent methyltransferases"/>
    <property type="match status" value="1"/>
</dbReference>
<dbReference type="GO" id="GO:0008168">
    <property type="term" value="F:methyltransferase activity"/>
    <property type="evidence" value="ECO:0007669"/>
    <property type="project" value="UniProtKB-KW"/>
</dbReference>
<dbReference type="GO" id="GO:0032259">
    <property type="term" value="P:methylation"/>
    <property type="evidence" value="ECO:0007669"/>
    <property type="project" value="UniProtKB-KW"/>
</dbReference>
<dbReference type="PATRIC" id="fig|1938.3.peg.6668"/>
<evidence type="ECO:0000256" key="3">
    <source>
        <dbReference type="ARBA" id="ARBA00022691"/>
    </source>
</evidence>
<evidence type="ECO:0000256" key="2">
    <source>
        <dbReference type="ARBA" id="ARBA00022679"/>
    </source>
</evidence>
<dbReference type="Gene3D" id="3.40.50.150">
    <property type="entry name" value="Vaccinia Virus protein VP39"/>
    <property type="match status" value="1"/>
</dbReference>
<feature type="domain" description="Methyltransferase" evidence="4">
    <location>
        <begin position="42"/>
        <end position="138"/>
    </location>
</feature>
<gene>
    <name evidence="5" type="ORF">ACM01_33330</name>
</gene>
<reference evidence="5 6" key="1">
    <citation type="submission" date="2015-06" db="EMBL/GenBank/DDBJ databases">
        <authorList>
            <person name="Ju K.-S."/>
            <person name="Doroghazi J.R."/>
            <person name="Metcalf W.W."/>
        </authorList>
    </citation>
    <scope>NUCLEOTIDE SEQUENCE [LARGE SCALE GENOMIC DNA]</scope>
    <source>
        <strain evidence="5 6">NRRL 3414</strain>
    </source>
</reference>
<comment type="caution">
    <text evidence="5">The sequence shown here is derived from an EMBL/GenBank/DDBJ whole genome shotgun (WGS) entry which is preliminary data.</text>
</comment>
<dbReference type="OrthoDB" id="9791837at2"/>
<dbReference type="RefSeq" id="WP_048585159.1">
    <property type="nucleotide sequence ID" value="NZ_LFNT01000054.1"/>
</dbReference>
<accession>A0A0J8BWD6</accession>
<dbReference type="CDD" id="cd02440">
    <property type="entry name" value="AdoMet_MTases"/>
    <property type="match status" value="1"/>
</dbReference>
<dbReference type="InterPro" id="IPR029063">
    <property type="entry name" value="SAM-dependent_MTases_sf"/>
</dbReference>